<reference evidence="2 3" key="1">
    <citation type="submission" date="2024-03" db="EMBL/GenBank/DDBJ databases">
        <title>Actinomycetospora sp. OC33-EN07, a novel actinomycete isolated from wild orchid (Aerides multiflora).</title>
        <authorList>
            <person name="Suriyachadkun C."/>
        </authorList>
    </citation>
    <scope>NUCLEOTIDE SEQUENCE [LARGE SCALE GENOMIC DNA]</scope>
    <source>
        <strain evidence="2 3">OC33-EN07</strain>
    </source>
</reference>
<keyword evidence="1" id="KW-1133">Transmembrane helix</keyword>
<keyword evidence="3" id="KW-1185">Reference proteome</keyword>
<dbReference type="RefSeq" id="WP_337704520.1">
    <property type="nucleotide sequence ID" value="NZ_JBBEGM010000007.1"/>
</dbReference>
<feature type="transmembrane region" description="Helical" evidence="1">
    <location>
        <begin position="42"/>
        <end position="60"/>
    </location>
</feature>
<keyword evidence="1" id="KW-0812">Transmembrane</keyword>
<sequence length="95" mass="9947">MERPLTGREQELLARLAAHEAGADPAFARRLRGEAERKAGKAPWVLAGVLAVLGVALLVVPGVFVLAAVATAVLLVVPIVLIAWAMRQGGPPPHM</sequence>
<gene>
    <name evidence="2" type="ORF">WCD58_18490</name>
</gene>
<accession>A0ABU8M750</accession>
<comment type="caution">
    <text evidence="2">The sequence shown here is derived from an EMBL/GenBank/DDBJ whole genome shotgun (WGS) entry which is preliminary data.</text>
</comment>
<evidence type="ECO:0000313" key="2">
    <source>
        <dbReference type="EMBL" id="MEJ2863162.1"/>
    </source>
</evidence>
<dbReference type="EMBL" id="JBBEGM010000007">
    <property type="protein sequence ID" value="MEJ2863162.1"/>
    <property type="molecule type" value="Genomic_DNA"/>
</dbReference>
<organism evidence="2 3">
    <name type="scientific">Actinomycetospora flava</name>
    <dbReference type="NCBI Taxonomy" id="3129232"/>
    <lineage>
        <taxon>Bacteria</taxon>
        <taxon>Bacillati</taxon>
        <taxon>Actinomycetota</taxon>
        <taxon>Actinomycetes</taxon>
        <taxon>Pseudonocardiales</taxon>
        <taxon>Pseudonocardiaceae</taxon>
        <taxon>Actinomycetospora</taxon>
    </lineage>
</organism>
<keyword evidence="1" id="KW-0472">Membrane</keyword>
<dbReference type="InterPro" id="IPR021401">
    <property type="entry name" value="DUF3040"/>
</dbReference>
<dbReference type="Proteomes" id="UP001369736">
    <property type="component" value="Unassembled WGS sequence"/>
</dbReference>
<dbReference type="Pfam" id="PF11239">
    <property type="entry name" value="DUF3040"/>
    <property type="match status" value="1"/>
</dbReference>
<protein>
    <submittedName>
        <fullName evidence="2">DUF3040 domain-containing protein</fullName>
    </submittedName>
</protein>
<proteinExistence type="predicted"/>
<name>A0ABU8M750_9PSEU</name>
<feature type="transmembrane region" description="Helical" evidence="1">
    <location>
        <begin position="66"/>
        <end position="86"/>
    </location>
</feature>
<evidence type="ECO:0000256" key="1">
    <source>
        <dbReference type="SAM" id="Phobius"/>
    </source>
</evidence>
<evidence type="ECO:0000313" key="3">
    <source>
        <dbReference type="Proteomes" id="UP001369736"/>
    </source>
</evidence>